<feature type="domain" description="Helicase ATP-binding" evidence="5">
    <location>
        <begin position="44"/>
        <end position="200"/>
    </location>
</feature>
<keyword evidence="4" id="KW-0067">ATP-binding</keyword>
<proteinExistence type="predicted"/>
<evidence type="ECO:0000256" key="4">
    <source>
        <dbReference type="ARBA" id="ARBA00022840"/>
    </source>
</evidence>
<dbReference type="Pfam" id="PF12029">
    <property type="entry name" value="DUF3516"/>
    <property type="match status" value="1"/>
</dbReference>
<dbReference type="GO" id="GO:0004386">
    <property type="term" value="F:helicase activity"/>
    <property type="evidence" value="ECO:0007669"/>
    <property type="project" value="UniProtKB-KW"/>
</dbReference>
<evidence type="ECO:0000256" key="2">
    <source>
        <dbReference type="ARBA" id="ARBA00022801"/>
    </source>
</evidence>
<evidence type="ECO:0000259" key="5">
    <source>
        <dbReference type="PROSITE" id="PS51192"/>
    </source>
</evidence>
<organism evidence="7">
    <name type="scientific">Propionibacterium freudenreichii subsp. freudenreichii</name>
    <dbReference type="NCBI Taxonomy" id="66712"/>
    <lineage>
        <taxon>Bacteria</taxon>
        <taxon>Bacillati</taxon>
        <taxon>Actinomycetota</taxon>
        <taxon>Actinomycetes</taxon>
        <taxon>Propionibacteriales</taxon>
        <taxon>Propionibacteriaceae</taxon>
        <taxon>Propionibacterium</taxon>
    </lineage>
</organism>
<keyword evidence="3 7" id="KW-0347">Helicase</keyword>
<dbReference type="Pfam" id="PF00270">
    <property type="entry name" value="DEAD"/>
    <property type="match status" value="1"/>
</dbReference>
<dbReference type="InterPro" id="IPR014001">
    <property type="entry name" value="Helicase_ATP-bd"/>
</dbReference>
<dbReference type="PROSITE" id="PS51194">
    <property type="entry name" value="HELICASE_CTER"/>
    <property type="match status" value="1"/>
</dbReference>
<keyword evidence="2" id="KW-0378">Hydrolase</keyword>
<protein>
    <submittedName>
        <fullName evidence="7">DeaD/DeaH box helicase</fullName>
    </submittedName>
</protein>
<evidence type="ECO:0000259" key="6">
    <source>
        <dbReference type="PROSITE" id="PS51194"/>
    </source>
</evidence>
<feature type="domain" description="Helicase C-terminal" evidence="6">
    <location>
        <begin position="220"/>
        <end position="416"/>
    </location>
</feature>
<name>A0A0B7NVC0_PROFF</name>
<dbReference type="InterPro" id="IPR011545">
    <property type="entry name" value="DEAD/DEAH_box_helicase_dom"/>
</dbReference>
<dbReference type="InterPro" id="IPR027417">
    <property type="entry name" value="P-loop_NTPase"/>
</dbReference>
<evidence type="ECO:0000256" key="3">
    <source>
        <dbReference type="ARBA" id="ARBA00022806"/>
    </source>
</evidence>
<keyword evidence="1" id="KW-0547">Nucleotide-binding</keyword>
<dbReference type="AlphaFoldDB" id="A0A0B7NVC0"/>
<dbReference type="GO" id="GO:0016787">
    <property type="term" value="F:hydrolase activity"/>
    <property type="evidence" value="ECO:0007669"/>
    <property type="project" value="UniProtKB-KW"/>
</dbReference>
<dbReference type="SMART" id="SM00490">
    <property type="entry name" value="HELICc"/>
    <property type="match status" value="1"/>
</dbReference>
<dbReference type="SUPFAM" id="SSF52540">
    <property type="entry name" value="P-loop containing nucleoside triphosphate hydrolases"/>
    <property type="match status" value="1"/>
</dbReference>
<dbReference type="CDD" id="cd17921">
    <property type="entry name" value="DEXHc_Ski2"/>
    <property type="match status" value="1"/>
</dbReference>
<dbReference type="PANTHER" id="PTHR12131:SF1">
    <property type="entry name" value="ATP-DEPENDENT RNA HELICASE SUPV3L1, MITOCHONDRIAL-RELATED"/>
    <property type="match status" value="1"/>
</dbReference>
<dbReference type="GO" id="GO:0003676">
    <property type="term" value="F:nucleic acid binding"/>
    <property type="evidence" value="ECO:0007669"/>
    <property type="project" value="InterPro"/>
</dbReference>
<dbReference type="EMBL" id="LM676418">
    <property type="protein sequence ID" value="CEP26661.1"/>
    <property type="molecule type" value="Genomic_DNA"/>
</dbReference>
<dbReference type="InterPro" id="IPR001650">
    <property type="entry name" value="Helicase_C-like"/>
</dbReference>
<dbReference type="InterPro" id="IPR050699">
    <property type="entry name" value="RNA-DNA_Helicase"/>
</dbReference>
<accession>A0A0B7NVC0</accession>
<dbReference type="PROSITE" id="PS51192">
    <property type="entry name" value="HELICASE_ATP_BIND_1"/>
    <property type="match status" value="1"/>
</dbReference>
<dbReference type="InterPro" id="IPR021904">
    <property type="entry name" value="DUF3516"/>
</dbReference>
<dbReference type="SMART" id="SM00487">
    <property type="entry name" value="DEXDc"/>
    <property type="match status" value="1"/>
</dbReference>
<sequence length="850" mass="93853">MTDTLTELLPTGDAAHDPDALFNAFETWTHAQGLEMYPHQSDALLGLLTGANEIITTPTGSGKSLIATAAHFVALSDRGRSYYTAPIKALVNEKFFALIDIFGADLVGMVTGDASVNPDAPIICCTAEILANIALREGRDADVDLVIMDEFHFIADPDRGWAWQVGLSELPQCQFVIMSATLGDVTELQGRLARWTGRETEVIGGAERPVPLTYHWALTPLHETISELVSTGQSPVYIVHPSQAAATEQAQALMSAKLIDTEHRHKIVAAIGGFRFSPGFGNTLSKMLRHGIGVHHAGMLPKYRRLVEQLAQQGLLTVICGTDTLGVGINVPIHTVLFTGLSKFDGRRQRLLRSREFHQIAGRAGRAGFDTIGYVVAQAPEYQVENARIAKKFANDERKKKSVRHKKPPEGFINYTEATFNKLIESTPETLHARMRVTHAMLLNLLSRDEDTAVALVHIIDAAVNDRMIRMRLLHRAVQLARSMVESGVIVRRTSPTPGGRLYDLSTELQDDFALNQPLSAFAMVALELLDPEADDYPLGVVSVIEATLENPRPILRAQESRERGEAIAEMKADGLDYEERMAALDEVTYPTPMAEELDAAFTAFTASRPWLVEWGLRPKSVVRDMFERAMTFGEYCAFYKVQRAEGTVLRYLSDAYRALRQTVPLAARTPEFDELLIWLGEIVRMTDSSLLDEWTRLGEDVGDSGAGDEPGTHGPTRTLTSNKAAFRVLVRNAMFRRVQLAADDDVPALAALNSTDPQSSFTYNDWDDALGKYWDDHDDIGTGPKARGPQFLEIDDSTRLWKVRQIIDDPEGDHDWSITATIDLDACDEADDLLVHVVGFARQDGPVGG</sequence>
<evidence type="ECO:0000313" key="7">
    <source>
        <dbReference type="EMBL" id="CEP26661.1"/>
    </source>
</evidence>
<dbReference type="PANTHER" id="PTHR12131">
    <property type="entry name" value="ATP-DEPENDENT RNA AND DNA HELICASE"/>
    <property type="match status" value="1"/>
</dbReference>
<reference evidence="7" key="1">
    <citation type="submission" date="2014-08" db="EMBL/GenBank/DDBJ databases">
        <authorList>
            <person name="Falentin Helene"/>
        </authorList>
    </citation>
    <scope>NUCLEOTIDE SEQUENCE</scope>
</reference>
<dbReference type="Gene3D" id="3.40.50.300">
    <property type="entry name" value="P-loop containing nucleotide triphosphate hydrolases"/>
    <property type="match status" value="2"/>
</dbReference>
<gene>
    <name evidence="7" type="ORF">PFCIRM138_09150</name>
</gene>
<dbReference type="GO" id="GO:0005524">
    <property type="term" value="F:ATP binding"/>
    <property type="evidence" value="ECO:0007669"/>
    <property type="project" value="UniProtKB-KW"/>
</dbReference>
<evidence type="ECO:0000256" key="1">
    <source>
        <dbReference type="ARBA" id="ARBA00022741"/>
    </source>
</evidence>
<dbReference type="Pfam" id="PF00271">
    <property type="entry name" value="Helicase_C"/>
    <property type="match status" value="1"/>
</dbReference>